<evidence type="ECO:0000313" key="1">
    <source>
        <dbReference type="EMBL" id="CAE7677725.1"/>
    </source>
</evidence>
<dbReference type="SUPFAM" id="SSF53335">
    <property type="entry name" value="S-adenosyl-L-methionine-dependent methyltransferases"/>
    <property type="match status" value="1"/>
</dbReference>
<reference evidence="1" key="1">
    <citation type="submission" date="2021-02" db="EMBL/GenBank/DDBJ databases">
        <authorList>
            <person name="Dougan E. K."/>
            <person name="Rhodes N."/>
            <person name="Thang M."/>
            <person name="Chan C."/>
        </authorList>
    </citation>
    <scope>NUCLEOTIDE SEQUENCE</scope>
</reference>
<dbReference type="InterPro" id="IPR029063">
    <property type="entry name" value="SAM-dependent_MTases_sf"/>
</dbReference>
<dbReference type="OrthoDB" id="477063at2759"/>
<dbReference type="EMBL" id="CAJNIZ010044087">
    <property type="protein sequence ID" value="CAE7677725.1"/>
    <property type="molecule type" value="Genomic_DNA"/>
</dbReference>
<name>A0A812WC03_SYMPI</name>
<protein>
    <submittedName>
        <fullName evidence="1">Trank1 protein</fullName>
    </submittedName>
</protein>
<dbReference type="AlphaFoldDB" id="A0A812WC03"/>
<proteinExistence type="predicted"/>
<sequence>MVEAAAHRVQPQPLSLWLQPRTTCEVDPAMRLCSNFHMPADLCQFGNILEIWGDPDAVQASLADLTYEERLCCAHGWPLRSTGFCYTHQRQCAYNAGCHVRVQGPPCPDYSAAGLRRGASGPTFPTMLAAGAKSRLTRSALVVLENVCGLPEEVVADAFGPDYTLSSFAQSPSDVGFDCVARPRKFFAITDVAATETLYDLRTLLEEVQSKLKREPPLSLRTLLCASPDEVREDVYHLSWCRSHLKRVPLPDRANLQPVALLNGQEATRLTDYVMAWRDGAGHKCQWEDLVCHLGDAPATGWCTWSSASGKLPTIRRSSGIYWHVSANRQILLKELYGSMGFCTFAGCAAAAGVAPFRVFHPGLSHRQLAQALGNSQHVANIGVFTVCALACAGLKDDRSNRE</sequence>
<keyword evidence="2" id="KW-1185">Reference proteome</keyword>
<comment type="caution">
    <text evidence="1">The sequence shown here is derived from an EMBL/GenBank/DDBJ whole genome shotgun (WGS) entry which is preliminary data.</text>
</comment>
<evidence type="ECO:0000313" key="2">
    <source>
        <dbReference type="Proteomes" id="UP000649617"/>
    </source>
</evidence>
<accession>A0A812WC03</accession>
<dbReference type="Gene3D" id="3.40.50.150">
    <property type="entry name" value="Vaccinia Virus protein VP39"/>
    <property type="match status" value="1"/>
</dbReference>
<organism evidence="1 2">
    <name type="scientific">Symbiodinium pilosum</name>
    <name type="common">Dinoflagellate</name>
    <dbReference type="NCBI Taxonomy" id="2952"/>
    <lineage>
        <taxon>Eukaryota</taxon>
        <taxon>Sar</taxon>
        <taxon>Alveolata</taxon>
        <taxon>Dinophyceae</taxon>
        <taxon>Suessiales</taxon>
        <taxon>Symbiodiniaceae</taxon>
        <taxon>Symbiodinium</taxon>
    </lineage>
</organism>
<dbReference type="Proteomes" id="UP000649617">
    <property type="component" value="Unassembled WGS sequence"/>
</dbReference>
<gene>
    <name evidence="1" type="primary">Trank1</name>
    <name evidence="1" type="ORF">SPIL2461_LOCUS18816</name>
</gene>